<keyword evidence="6 9" id="KW-1133">Transmembrane helix</keyword>
<evidence type="ECO:0000256" key="1">
    <source>
        <dbReference type="ARBA" id="ARBA00004429"/>
    </source>
</evidence>
<feature type="domain" description="Tripartite ATP-independent periplasmic transporters DctQ component" evidence="10">
    <location>
        <begin position="61"/>
        <end position="170"/>
    </location>
</feature>
<feature type="transmembrane region" description="Helical" evidence="9">
    <location>
        <begin position="21"/>
        <end position="42"/>
    </location>
</feature>
<sequence length="203" mass="22916">MAGLLGLSRFIDRINQFIGRQVSWLVLAAVLVSAYNAIVRFLGSGLPAYLPIPRASNALLELQWYLYGTVFMLASAYTLLRNEHIRIDIVSGKLSKRVRDWIDLFCHIFFLLPFVLLLVYLSWPWFLRSFRSGEMSTNAGGLIIWPAKFMVVAGFVLLTAQALSEIVKRLAVIRGIIDEPNPQHELPPTVEAAIEIEEGQTRD</sequence>
<evidence type="ECO:0000256" key="9">
    <source>
        <dbReference type="RuleBase" id="RU369079"/>
    </source>
</evidence>
<dbReference type="Proteomes" id="UP001320831">
    <property type="component" value="Unassembled WGS sequence"/>
</dbReference>
<keyword evidence="2 9" id="KW-0813">Transport</keyword>
<keyword evidence="7 9" id="KW-0472">Membrane</keyword>
<keyword evidence="4 9" id="KW-0997">Cell inner membrane</keyword>
<feature type="transmembrane region" description="Helical" evidence="9">
    <location>
        <begin position="62"/>
        <end position="80"/>
    </location>
</feature>
<dbReference type="Pfam" id="PF04290">
    <property type="entry name" value="DctQ"/>
    <property type="match status" value="1"/>
</dbReference>
<comment type="function">
    <text evidence="9">Part of the tripartite ATP-independent periplasmic (TRAP) transport system.</text>
</comment>
<dbReference type="EMBL" id="JAOCZP010000009">
    <property type="protein sequence ID" value="MCT7377731.1"/>
    <property type="molecule type" value="Genomic_DNA"/>
</dbReference>
<comment type="subunit">
    <text evidence="9">The complex comprises the extracytoplasmic solute receptor protein and the two transmembrane proteins.</text>
</comment>
<dbReference type="PANTHER" id="PTHR35011:SF4">
    <property type="entry name" value="SLL1102 PROTEIN"/>
    <property type="match status" value="1"/>
</dbReference>
<proteinExistence type="inferred from homology"/>
<comment type="subcellular location">
    <subcellularLocation>
        <location evidence="1 9">Cell inner membrane</location>
        <topology evidence="1 9">Multi-pass membrane protein</topology>
    </subcellularLocation>
</comment>
<evidence type="ECO:0000256" key="5">
    <source>
        <dbReference type="ARBA" id="ARBA00022692"/>
    </source>
</evidence>
<keyword evidence="12" id="KW-1185">Reference proteome</keyword>
<organism evidence="11 12">
    <name type="scientific">Chelativorans salis</name>
    <dbReference type="NCBI Taxonomy" id="2978478"/>
    <lineage>
        <taxon>Bacteria</taxon>
        <taxon>Pseudomonadati</taxon>
        <taxon>Pseudomonadota</taxon>
        <taxon>Alphaproteobacteria</taxon>
        <taxon>Hyphomicrobiales</taxon>
        <taxon>Phyllobacteriaceae</taxon>
        <taxon>Chelativorans</taxon>
    </lineage>
</organism>
<keyword evidence="3" id="KW-1003">Cell membrane</keyword>
<evidence type="ECO:0000256" key="6">
    <source>
        <dbReference type="ARBA" id="ARBA00022989"/>
    </source>
</evidence>
<evidence type="ECO:0000313" key="11">
    <source>
        <dbReference type="EMBL" id="MCT7377731.1"/>
    </source>
</evidence>
<evidence type="ECO:0000256" key="4">
    <source>
        <dbReference type="ARBA" id="ARBA00022519"/>
    </source>
</evidence>
<accession>A0ABT2LTN4</accession>
<dbReference type="RefSeq" id="WP_260906386.1">
    <property type="nucleotide sequence ID" value="NZ_JAOCZP010000009.1"/>
</dbReference>
<comment type="similarity">
    <text evidence="8 9">Belongs to the TRAP transporter small permease family.</text>
</comment>
<evidence type="ECO:0000313" key="12">
    <source>
        <dbReference type="Proteomes" id="UP001320831"/>
    </source>
</evidence>
<keyword evidence="5 9" id="KW-0812">Transmembrane</keyword>
<evidence type="ECO:0000259" key="10">
    <source>
        <dbReference type="Pfam" id="PF04290"/>
    </source>
</evidence>
<evidence type="ECO:0000256" key="8">
    <source>
        <dbReference type="ARBA" id="ARBA00038436"/>
    </source>
</evidence>
<evidence type="ECO:0000256" key="7">
    <source>
        <dbReference type="ARBA" id="ARBA00023136"/>
    </source>
</evidence>
<dbReference type="InterPro" id="IPR007387">
    <property type="entry name" value="TRAP_DctQ"/>
</dbReference>
<name>A0ABT2LTN4_9HYPH</name>
<feature type="transmembrane region" description="Helical" evidence="9">
    <location>
        <begin position="101"/>
        <end position="123"/>
    </location>
</feature>
<comment type="caution">
    <text evidence="11">The sequence shown here is derived from an EMBL/GenBank/DDBJ whole genome shotgun (WGS) entry which is preliminary data.</text>
</comment>
<evidence type="ECO:0000256" key="3">
    <source>
        <dbReference type="ARBA" id="ARBA00022475"/>
    </source>
</evidence>
<dbReference type="PANTHER" id="PTHR35011">
    <property type="entry name" value="2,3-DIKETO-L-GULONATE TRAP TRANSPORTER SMALL PERMEASE PROTEIN YIAM"/>
    <property type="match status" value="1"/>
</dbReference>
<reference evidence="11 12" key="1">
    <citation type="submission" date="2022-09" db="EMBL/GenBank/DDBJ databases">
        <title>Chelativorans salina sp. nov., a novel slightly halophilic bacterium isolated from a saline lake sediment enrichment.</title>
        <authorList>
            <person name="Gao L."/>
            <person name="Fang B.-Z."/>
            <person name="Li W.-J."/>
        </authorList>
    </citation>
    <scope>NUCLEOTIDE SEQUENCE [LARGE SCALE GENOMIC DNA]</scope>
    <source>
        <strain evidence="11 12">EGI FJ00035</strain>
    </source>
</reference>
<feature type="transmembrane region" description="Helical" evidence="9">
    <location>
        <begin position="143"/>
        <end position="164"/>
    </location>
</feature>
<gene>
    <name evidence="11" type="ORF">N5A92_22165</name>
</gene>
<dbReference type="InterPro" id="IPR055348">
    <property type="entry name" value="DctQ"/>
</dbReference>
<evidence type="ECO:0000256" key="2">
    <source>
        <dbReference type="ARBA" id="ARBA00022448"/>
    </source>
</evidence>
<protein>
    <recommendedName>
        <fullName evidence="9">TRAP transporter small permease protein</fullName>
    </recommendedName>
</protein>